<name>A0A1H0IKL5_9SPHI</name>
<reference evidence="2" key="1">
    <citation type="submission" date="2016-10" db="EMBL/GenBank/DDBJ databases">
        <authorList>
            <person name="Varghese N."/>
            <person name="Submissions S."/>
        </authorList>
    </citation>
    <scope>NUCLEOTIDE SEQUENCE [LARGE SCALE GENOMIC DNA]</scope>
    <source>
        <strain evidence="2">DSM 19110</strain>
    </source>
</reference>
<proteinExistence type="predicted"/>
<gene>
    <name evidence="1" type="ORF">SAMN05421820_113183</name>
</gene>
<accession>A0A1H0IKL5</accession>
<dbReference type="EMBL" id="FNGY01000013">
    <property type="protein sequence ID" value="SDO31820.1"/>
    <property type="molecule type" value="Genomic_DNA"/>
</dbReference>
<organism evidence="1 2">
    <name type="scientific">Pedobacter steynii</name>
    <dbReference type="NCBI Taxonomy" id="430522"/>
    <lineage>
        <taxon>Bacteria</taxon>
        <taxon>Pseudomonadati</taxon>
        <taxon>Bacteroidota</taxon>
        <taxon>Sphingobacteriia</taxon>
        <taxon>Sphingobacteriales</taxon>
        <taxon>Sphingobacteriaceae</taxon>
        <taxon>Pedobacter</taxon>
    </lineage>
</organism>
<evidence type="ECO:0000313" key="1">
    <source>
        <dbReference type="EMBL" id="SDO31820.1"/>
    </source>
</evidence>
<keyword evidence="2" id="KW-1185">Reference proteome</keyword>
<dbReference type="RefSeq" id="WP_216857875.1">
    <property type="nucleotide sequence ID" value="NZ_FNGY01000013.1"/>
</dbReference>
<evidence type="ECO:0000313" key="2">
    <source>
        <dbReference type="Proteomes" id="UP000183200"/>
    </source>
</evidence>
<sequence>MKHYIFAGLFTMIGFSSLGQDKEPWIAFHNKDTTLIGFKDSKNTVKIEPKFTGFIIANKFDGIIGVSEPVNEKKWLNYYLTKSGRIVGRDSLLIYDNSVDCESEGFIRFRDKKTDKIGMFNSDGDIVIPADYNALTSVRNGMVIGLQGAKKSESGKESGDYHFSWIGGKEVLIDTRNRVLVDDFKDEGKLNFFSLLVSDKPNGDPVRQNFKTTQGKYYSFIDFGREFDTWLKTSLLGNFTKERLLEATYKELTFWKEPPLWKEEDGWKTEDKHSFINRNFELIKAKLLKLNHPDCKYQVFDDGLNNYIFESEEYRRFFDNCGAAKEWIYPLKNIVISYKKGKDLVQDHFSFLRTEDGYKLISISLGAGALK</sequence>
<protein>
    <recommendedName>
        <fullName evidence="3">WG containing repeat-containing protein</fullName>
    </recommendedName>
</protein>
<evidence type="ECO:0008006" key="3">
    <source>
        <dbReference type="Google" id="ProtNLM"/>
    </source>
</evidence>
<dbReference type="Proteomes" id="UP000183200">
    <property type="component" value="Unassembled WGS sequence"/>
</dbReference>
<dbReference type="AlphaFoldDB" id="A0A1H0IKL5"/>